<gene>
    <name evidence="3" type="ORF">ACFSYC_10650</name>
</gene>
<reference evidence="4" key="1">
    <citation type="journal article" date="2019" name="Int. J. Syst. Evol. Microbiol.">
        <title>The Global Catalogue of Microorganisms (GCM) 10K type strain sequencing project: providing services to taxonomists for standard genome sequencing and annotation.</title>
        <authorList>
            <consortium name="The Broad Institute Genomics Platform"/>
            <consortium name="The Broad Institute Genome Sequencing Center for Infectious Disease"/>
            <person name="Wu L."/>
            <person name="Ma J."/>
        </authorList>
    </citation>
    <scope>NUCLEOTIDE SEQUENCE [LARGE SCALE GENOMIC DNA]</scope>
    <source>
        <strain evidence="4">KCTC 52232</strain>
    </source>
</reference>
<dbReference type="InterPro" id="IPR038732">
    <property type="entry name" value="HpyO/CreE_NAD-binding"/>
</dbReference>
<dbReference type="Gene3D" id="3.50.50.60">
    <property type="entry name" value="FAD/NAD(P)-binding domain"/>
    <property type="match status" value="1"/>
</dbReference>
<protein>
    <submittedName>
        <fullName evidence="3">FAD/NAD(P)-binding protein</fullName>
    </submittedName>
</protein>
<dbReference type="Pfam" id="PF13454">
    <property type="entry name" value="NAD_binding_9"/>
    <property type="match status" value="1"/>
</dbReference>
<proteinExistence type="predicted"/>
<comment type="caution">
    <text evidence="3">The sequence shown here is derived from an EMBL/GenBank/DDBJ whole genome shotgun (WGS) entry which is preliminary data.</text>
</comment>
<name>A0ABW5XNV4_9SPHI</name>
<dbReference type="EMBL" id="JBHUON010000011">
    <property type="protein sequence ID" value="MFD2865145.1"/>
    <property type="molecule type" value="Genomic_DNA"/>
</dbReference>
<dbReference type="InterPro" id="IPR036188">
    <property type="entry name" value="FAD/NAD-bd_sf"/>
</dbReference>
<feature type="domain" description="FAD-dependent urate hydroxylase HpyO/Asp monooxygenase CreE-like FAD/NAD(P)-binding" evidence="2">
    <location>
        <begin position="8"/>
        <end position="169"/>
    </location>
</feature>
<dbReference type="PANTHER" id="PTHR40254:SF1">
    <property type="entry name" value="BLR0577 PROTEIN"/>
    <property type="match status" value="1"/>
</dbReference>
<dbReference type="SUPFAM" id="SSF51905">
    <property type="entry name" value="FAD/NAD(P)-binding domain"/>
    <property type="match status" value="1"/>
</dbReference>
<feature type="compositionally biased region" description="Basic and acidic residues" evidence="1">
    <location>
        <begin position="488"/>
        <end position="497"/>
    </location>
</feature>
<accession>A0ABW5XNV4</accession>
<evidence type="ECO:0000313" key="4">
    <source>
        <dbReference type="Proteomes" id="UP001597601"/>
    </source>
</evidence>
<dbReference type="InterPro" id="IPR052189">
    <property type="entry name" value="L-asp_N-monooxygenase_NS-form"/>
</dbReference>
<dbReference type="RefSeq" id="WP_377126934.1">
    <property type="nucleotide sequence ID" value="NZ_JBHUON010000011.1"/>
</dbReference>
<sequence>MEQRKRLAIIGGGPSALFMFKQLVYANRKDLVIDIFEKKQQLGSGMPYSADGANDEHITNVSGNEIPELVISVGEWLQTAPKKMLQHFNITPQSYNDYKVLPRLVFGRYLQSQFDLLCAKAEEKEISHNIHFNSTVTDVIDHADQEIITIQIAGKKFLEYNYVIICTGHRWPQKNEGKLPGYFDSPYPPAKLQIKTNEPVAIKGSSLTAFDALRTLCRANGEFTEDADGRKRYELAEESKGFKMVMHSREGLLPAVRFHLEDPQLSKTDTLTKAEMQCHRGENGGFMSLDYLFDKNFKEIFKDKRPEYYEKKKNMNLEIFVGATMAFREHLDPFDLFLAEYQEAERSIKDETSVYWKEVLAILSFSMNYPAKYLSAEDNLRLKKVLMPLISIVIAFVPQSSCEEVIALHEAGVLTIVAVGEDSHVEPGQSGGATYFYKDETGLKKSVYFKTFVDCVGQAHLAYEDLPYKSLISKNAVSPARLQFQDQKNARQERDSGNDGVEIEGGNYYLRVPGIAINDSYQPVDKYGAFNERLYIMAVPYIGGFNPDYSGLDFCEAASKAIIKSLNKA</sequence>
<organism evidence="3 4">
    <name type="scientific">Mucilaginibacter antarcticus</name>
    <dbReference type="NCBI Taxonomy" id="1855725"/>
    <lineage>
        <taxon>Bacteria</taxon>
        <taxon>Pseudomonadati</taxon>
        <taxon>Bacteroidota</taxon>
        <taxon>Sphingobacteriia</taxon>
        <taxon>Sphingobacteriales</taxon>
        <taxon>Sphingobacteriaceae</taxon>
        <taxon>Mucilaginibacter</taxon>
    </lineage>
</organism>
<evidence type="ECO:0000313" key="3">
    <source>
        <dbReference type="EMBL" id="MFD2865145.1"/>
    </source>
</evidence>
<keyword evidence="4" id="KW-1185">Reference proteome</keyword>
<evidence type="ECO:0000259" key="2">
    <source>
        <dbReference type="Pfam" id="PF13454"/>
    </source>
</evidence>
<feature type="region of interest" description="Disordered" evidence="1">
    <location>
        <begin position="483"/>
        <end position="502"/>
    </location>
</feature>
<evidence type="ECO:0000256" key="1">
    <source>
        <dbReference type="SAM" id="MobiDB-lite"/>
    </source>
</evidence>
<dbReference type="PANTHER" id="PTHR40254">
    <property type="entry name" value="BLR0577 PROTEIN"/>
    <property type="match status" value="1"/>
</dbReference>
<dbReference type="Proteomes" id="UP001597601">
    <property type="component" value="Unassembled WGS sequence"/>
</dbReference>